<keyword evidence="5" id="KW-1185">Reference proteome</keyword>
<evidence type="ECO:0000313" key="5">
    <source>
        <dbReference type="Proteomes" id="UP001306508"/>
    </source>
</evidence>
<sequence length="235" mass="28048">MVFFYESKPNPYDEAYQIVMGKDKFENDLLIKWGYKELNYWWFHTDKYSSGHIYLKLKSNEKTFFDVPEDVINDCLQLCKSQSIQGNKLPECVIIITPWTNLRKTKFMKPGEVSFKTTKNCYKRKCFNRDNKILNRLTKTRVEYVTDDIKELDSFLNEAKKSKDGDYFLKFIERNKEQLLLIEKNRKQAKKLAKKNKKKNKDWGEEEKELCGENEIDNLKHLDYSSNSKSVEVNL</sequence>
<evidence type="ECO:0000256" key="1">
    <source>
        <dbReference type="ARBA" id="ARBA00008998"/>
    </source>
</evidence>
<organism evidence="4 5">
    <name type="scientific">Arxiozyma heterogenica</name>
    <dbReference type="NCBI Taxonomy" id="278026"/>
    <lineage>
        <taxon>Eukaryota</taxon>
        <taxon>Fungi</taxon>
        <taxon>Dikarya</taxon>
        <taxon>Ascomycota</taxon>
        <taxon>Saccharomycotina</taxon>
        <taxon>Saccharomycetes</taxon>
        <taxon>Saccharomycetales</taxon>
        <taxon>Saccharomycetaceae</taxon>
        <taxon>Arxiozyma</taxon>
    </lineage>
</organism>
<feature type="coiled-coil region" evidence="2">
    <location>
        <begin position="172"/>
        <end position="202"/>
    </location>
</feature>
<keyword evidence="2" id="KW-0175">Coiled coil</keyword>
<dbReference type="PANTHER" id="PTHR13049:SF2">
    <property type="entry name" value="COILED-COIL DOMAIN-CONTAINING PROTEIN 25"/>
    <property type="match status" value="1"/>
</dbReference>
<dbReference type="InterPro" id="IPR039730">
    <property type="entry name" value="Jlp2/Ccd25"/>
</dbReference>
<evidence type="ECO:0000256" key="2">
    <source>
        <dbReference type="SAM" id="Coils"/>
    </source>
</evidence>
<dbReference type="Pfam" id="PF05670">
    <property type="entry name" value="NFACT-R_1"/>
    <property type="match status" value="1"/>
</dbReference>
<accession>A0AAN7WJ62</accession>
<dbReference type="InterPro" id="IPR008532">
    <property type="entry name" value="NFACT_RNA-bd"/>
</dbReference>
<evidence type="ECO:0000313" key="4">
    <source>
        <dbReference type="EMBL" id="KAK5779259.1"/>
    </source>
</evidence>
<dbReference type="AlphaFoldDB" id="A0AAN7WJ62"/>
<proteinExistence type="inferred from homology"/>
<dbReference type="EMBL" id="JAWIZZ010000047">
    <property type="protein sequence ID" value="KAK5779259.1"/>
    <property type="molecule type" value="Genomic_DNA"/>
</dbReference>
<comment type="similarity">
    <text evidence="1">Belongs to the CCDC25 family.</text>
</comment>
<protein>
    <recommendedName>
        <fullName evidence="3">NFACT RNA-binding domain-containing protein</fullName>
    </recommendedName>
</protein>
<reference evidence="5" key="1">
    <citation type="submission" date="2023-07" db="EMBL/GenBank/DDBJ databases">
        <title>A draft genome of Kazachstania heterogenica Y-27499.</title>
        <authorList>
            <person name="Donic C."/>
            <person name="Kralova J.S."/>
            <person name="Fidel L."/>
            <person name="Ben-Dor S."/>
            <person name="Jung S."/>
        </authorList>
    </citation>
    <scope>NUCLEOTIDE SEQUENCE [LARGE SCALE GENOMIC DNA]</scope>
    <source>
        <strain evidence="5">Y27499</strain>
    </source>
</reference>
<dbReference type="PANTHER" id="PTHR13049">
    <property type="entry name" value="DUF814-RELATED"/>
    <property type="match status" value="1"/>
</dbReference>
<evidence type="ECO:0000259" key="3">
    <source>
        <dbReference type="Pfam" id="PF05670"/>
    </source>
</evidence>
<comment type="caution">
    <text evidence="4">The sequence shown here is derived from an EMBL/GenBank/DDBJ whole genome shotgun (WGS) entry which is preliminary data.</text>
</comment>
<name>A0AAN7WJ62_9SACH</name>
<gene>
    <name evidence="4" type="ORF">RI543_003147</name>
</gene>
<dbReference type="Proteomes" id="UP001306508">
    <property type="component" value="Unassembled WGS sequence"/>
</dbReference>
<feature type="domain" description="NFACT RNA-binding" evidence="3">
    <location>
        <begin position="1"/>
        <end position="116"/>
    </location>
</feature>